<gene>
    <name evidence="1" type="ORF">OVN521_LOCUS50755</name>
</gene>
<comment type="caution">
    <text evidence="1">The sequence shown here is derived from an EMBL/GenBank/DDBJ whole genome shotgun (WGS) entry which is preliminary data.</text>
</comment>
<accession>A0A821MJY6</accession>
<evidence type="ECO:0000313" key="1">
    <source>
        <dbReference type="EMBL" id="CAF4768787.1"/>
    </source>
</evidence>
<sequence length="40" mass="4310">MPASFNFLILHYSTDSEVLYAAFFNSKISNVKAPISTGAG</sequence>
<dbReference type="Proteomes" id="UP000663866">
    <property type="component" value="Unassembled WGS sequence"/>
</dbReference>
<feature type="non-terminal residue" evidence="1">
    <location>
        <position position="1"/>
    </location>
</feature>
<dbReference type="AlphaFoldDB" id="A0A821MJY6"/>
<evidence type="ECO:0000313" key="2">
    <source>
        <dbReference type="Proteomes" id="UP000663866"/>
    </source>
</evidence>
<dbReference type="EMBL" id="CAJOBG010118479">
    <property type="protein sequence ID" value="CAF4768787.1"/>
    <property type="molecule type" value="Genomic_DNA"/>
</dbReference>
<protein>
    <submittedName>
        <fullName evidence="1">Uncharacterized protein</fullName>
    </submittedName>
</protein>
<reference evidence="1" key="1">
    <citation type="submission" date="2021-02" db="EMBL/GenBank/DDBJ databases">
        <authorList>
            <person name="Nowell W R."/>
        </authorList>
    </citation>
    <scope>NUCLEOTIDE SEQUENCE</scope>
</reference>
<name>A0A821MJY6_9BILA</name>
<keyword evidence="2" id="KW-1185">Reference proteome</keyword>
<proteinExistence type="predicted"/>
<organism evidence="1 2">
    <name type="scientific">Rotaria magnacalcarata</name>
    <dbReference type="NCBI Taxonomy" id="392030"/>
    <lineage>
        <taxon>Eukaryota</taxon>
        <taxon>Metazoa</taxon>
        <taxon>Spiralia</taxon>
        <taxon>Gnathifera</taxon>
        <taxon>Rotifera</taxon>
        <taxon>Eurotatoria</taxon>
        <taxon>Bdelloidea</taxon>
        <taxon>Philodinida</taxon>
        <taxon>Philodinidae</taxon>
        <taxon>Rotaria</taxon>
    </lineage>
</organism>